<dbReference type="Pfam" id="PF04542">
    <property type="entry name" value="Sigma70_r2"/>
    <property type="match status" value="1"/>
</dbReference>
<keyword evidence="1" id="KW-0805">Transcription regulation</keyword>
<dbReference type="SUPFAM" id="SSF88659">
    <property type="entry name" value="Sigma3 and sigma4 domains of RNA polymerase sigma factors"/>
    <property type="match status" value="1"/>
</dbReference>
<proteinExistence type="predicted"/>
<evidence type="ECO:0000313" key="7">
    <source>
        <dbReference type="Proteomes" id="UP000319783"/>
    </source>
</evidence>
<dbReference type="InterPro" id="IPR036388">
    <property type="entry name" value="WH-like_DNA-bd_sf"/>
</dbReference>
<dbReference type="Gene3D" id="1.20.120.1810">
    <property type="match status" value="1"/>
</dbReference>
<dbReference type="GO" id="GO:0006352">
    <property type="term" value="P:DNA-templated transcription initiation"/>
    <property type="evidence" value="ECO:0007669"/>
    <property type="project" value="InterPro"/>
</dbReference>
<evidence type="ECO:0000259" key="5">
    <source>
        <dbReference type="PROSITE" id="PS00716"/>
    </source>
</evidence>
<keyword evidence="4" id="KW-0804">Transcription</keyword>
<name>A0A533Q7K4_9BACT</name>
<keyword evidence="3" id="KW-0238">DNA-binding</keyword>
<dbReference type="PANTHER" id="PTHR30603">
    <property type="entry name" value="RNA POLYMERASE SIGMA FACTOR RPO"/>
    <property type="match status" value="1"/>
</dbReference>
<evidence type="ECO:0000313" key="6">
    <source>
        <dbReference type="EMBL" id="TLD40614.1"/>
    </source>
</evidence>
<dbReference type="InterPro" id="IPR000943">
    <property type="entry name" value="RNA_pol_sigma70"/>
</dbReference>
<dbReference type="GO" id="GO:0003677">
    <property type="term" value="F:DNA binding"/>
    <property type="evidence" value="ECO:0007669"/>
    <property type="project" value="UniProtKB-KW"/>
</dbReference>
<dbReference type="PROSITE" id="PS00716">
    <property type="entry name" value="SIGMA70_2"/>
    <property type="match status" value="1"/>
</dbReference>
<comment type="caution">
    <text evidence="6">The sequence shown here is derived from an EMBL/GenBank/DDBJ whole genome shotgun (WGS) entry which is preliminary data.</text>
</comment>
<feature type="domain" description="RNA polymerase sigma-70" evidence="5">
    <location>
        <begin position="142"/>
        <end position="168"/>
    </location>
</feature>
<dbReference type="PRINTS" id="PR00046">
    <property type="entry name" value="SIGMA70FCT"/>
</dbReference>
<dbReference type="CDD" id="cd06171">
    <property type="entry name" value="Sigma70_r4"/>
    <property type="match status" value="1"/>
</dbReference>
<dbReference type="AlphaFoldDB" id="A0A533Q7K4"/>
<dbReference type="InterPro" id="IPR013325">
    <property type="entry name" value="RNA_pol_sigma_r2"/>
</dbReference>
<protein>
    <submittedName>
        <fullName evidence="6">RNA polymerase sporulation specific sigma factor SigK</fullName>
    </submittedName>
</protein>
<dbReference type="InterPro" id="IPR050239">
    <property type="entry name" value="Sigma-70_RNA_pol_init_factors"/>
</dbReference>
<dbReference type="InterPro" id="IPR007627">
    <property type="entry name" value="RNA_pol_sigma70_r2"/>
</dbReference>
<dbReference type="Gene3D" id="1.10.10.10">
    <property type="entry name" value="Winged helix-like DNA-binding domain superfamily/Winged helix DNA-binding domain"/>
    <property type="match status" value="1"/>
</dbReference>
<dbReference type="InterPro" id="IPR007630">
    <property type="entry name" value="RNA_pol_sigma70_r4"/>
</dbReference>
<dbReference type="InterPro" id="IPR013324">
    <property type="entry name" value="RNA_pol_sigma_r3/r4-like"/>
</dbReference>
<reference evidence="6 7" key="1">
    <citation type="submission" date="2019-04" db="EMBL/GenBank/DDBJ databases">
        <title>Genome of a novel bacterium Candidatus Jettenia ecosi reconstructed from metagenome of an anammox bioreactor.</title>
        <authorList>
            <person name="Mardanov A.V."/>
            <person name="Beletsky A.V."/>
            <person name="Ravin N.V."/>
            <person name="Botchkova E.A."/>
            <person name="Litti Y.V."/>
            <person name="Nozhevnikova A.N."/>
        </authorList>
    </citation>
    <scope>NUCLEOTIDE SEQUENCE [LARGE SCALE GENOMIC DNA]</scope>
    <source>
        <strain evidence="6">J2</strain>
    </source>
</reference>
<dbReference type="PANTHER" id="PTHR30603:SF47">
    <property type="entry name" value="RNA POLYMERASE SIGMA FACTOR SIGD, CHLOROPLASTIC"/>
    <property type="match status" value="1"/>
</dbReference>
<evidence type="ECO:0000256" key="2">
    <source>
        <dbReference type="ARBA" id="ARBA00023082"/>
    </source>
</evidence>
<dbReference type="EMBL" id="SULG01000090">
    <property type="protein sequence ID" value="TLD40614.1"/>
    <property type="molecule type" value="Genomic_DNA"/>
</dbReference>
<evidence type="ECO:0000256" key="1">
    <source>
        <dbReference type="ARBA" id="ARBA00023015"/>
    </source>
</evidence>
<keyword evidence="2" id="KW-0731">Sigma factor</keyword>
<evidence type="ECO:0000256" key="4">
    <source>
        <dbReference type="ARBA" id="ARBA00023163"/>
    </source>
</evidence>
<accession>A0A533Q7K4</accession>
<dbReference type="SUPFAM" id="SSF88946">
    <property type="entry name" value="Sigma2 domain of RNA polymerase sigma factors"/>
    <property type="match status" value="1"/>
</dbReference>
<organism evidence="6 7">
    <name type="scientific">Candidatus Jettenia ecosi</name>
    <dbReference type="NCBI Taxonomy" id="2494326"/>
    <lineage>
        <taxon>Bacteria</taxon>
        <taxon>Pseudomonadati</taxon>
        <taxon>Planctomycetota</taxon>
        <taxon>Candidatus Brocadiia</taxon>
        <taxon>Candidatus Brocadiales</taxon>
        <taxon>Candidatus Brocadiaceae</taxon>
        <taxon>Candidatus Jettenia</taxon>
    </lineage>
</organism>
<dbReference type="GO" id="GO:0016987">
    <property type="term" value="F:sigma factor activity"/>
    <property type="evidence" value="ECO:0007669"/>
    <property type="project" value="UniProtKB-KW"/>
</dbReference>
<dbReference type="NCBIfam" id="TIGR02937">
    <property type="entry name" value="sigma70-ECF"/>
    <property type="match status" value="1"/>
</dbReference>
<sequence length="196" mass="22773">MGDEAARNRLIESNLRFVLKVVYEYWRPGLPLMDMASGGCQGLIKAAKTFDPDKGFRFLTYARSSIAQGVIGAMNDHKQYKHESLDELIYDDESETSEKDLLVSKDPQGEEVAFYNQVRDLLNHLDDRERTIIILRFWHSLTLEEVSLRIHITKETVRRIESRALRKLRWAIDAKDRETEERCKSLEISGFPGRKV</sequence>
<dbReference type="Proteomes" id="UP000319783">
    <property type="component" value="Unassembled WGS sequence"/>
</dbReference>
<gene>
    <name evidence="6" type="ORF">JETT_3112</name>
</gene>
<dbReference type="InterPro" id="IPR014284">
    <property type="entry name" value="RNA_pol_sigma-70_dom"/>
</dbReference>
<dbReference type="Pfam" id="PF04545">
    <property type="entry name" value="Sigma70_r4"/>
    <property type="match status" value="1"/>
</dbReference>
<evidence type="ECO:0000256" key="3">
    <source>
        <dbReference type="ARBA" id="ARBA00023125"/>
    </source>
</evidence>